<keyword evidence="4" id="KW-0472">Membrane</keyword>
<dbReference type="GO" id="GO:0015562">
    <property type="term" value="F:efflux transmembrane transporter activity"/>
    <property type="evidence" value="ECO:0007669"/>
    <property type="project" value="InterPro"/>
</dbReference>
<feature type="coiled-coil region" evidence="6">
    <location>
        <begin position="305"/>
        <end position="332"/>
    </location>
</feature>
<keyword evidence="5" id="KW-0998">Cell outer membrane</keyword>
<evidence type="ECO:0000256" key="5">
    <source>
        <dbReference type="ARBA" id="ARBA00023237"/>
    </source>
</evidence>
<dbReference type="AlphaFoldDB" id="A0A1B7LB87"/>
<dbReference type="GO" id="GO:1990281">
    <property type="term" value="C:efflux pump complex"/>
    <property type="evidence" value="ECO:0007669"/>
    <property type="project" value="TreeGrafter"/>
</dbReference>
<evidence type="ECO:0000313" key="8">
    <source>
        <dbReference type="EMBL" id="OAT79802.1"/>
    </source>
</evidence>
<feature type="signal peptide" evidence="7">
    <location>
        <begin position="1"/>
        <end position="38"/>
    </location>
</feature>
<dbReference type="EMBL" id="LYVF01000192">
    <property type="protein sequence ID" value="OAT79802.1"/>
    <property type="molecule type" value="Genomic_DNA"/>
</dbReference>
<dbReference type="Gene3D" id="1.20.1600.10">
    <property type="entry name" value="Outer membrane efflux proteins (OEP)"/>
    <property type="match status" value="2"/>
</dbReference>
<evidence type="ECO:0000256" key="1">
    <source>
        <dbReference type="ARBA" id="ARBA00004442"/>
    </source>
</evidence>
<accession>A0A1B7LB87</accession>
<evidence type="ECO:0000256" key="6">
    <source>
        <dbReference type="SAM" id="Coils"/>
    </source>
</evidence>
<dbReference type="GO" id="GO:0015288">
    <property type="term" value="F:porin activity"/>
    <property type="evidence" value="ECO:0007669"/>
    <property type="project" value="TreeGrafter"/>
</dbReference>
<dbReference type="InterPro" id="IPR051906">
    <property type="entry name" value="TolC-like"/>
</dbReference>
<evidence type="ECO:0000313" key="9">
    <source>
        <dbReference type="Proteomes" id="UP000078532"/>
    </source>
</evidence>
<proteinExistence type="predicted"/>
<name>A0A1B7LB87_9FIRM</name>
<sequence length="386" mass="41823">MNAVNYCFWQKQGDKMKQLGFFLGFCVLLLFLPAACLADNATGQPVSLSQAVQMAQQNNINLIMAQNTNQQAQKTYNYTSDNFSGFTPVTTGPSNPYVPNAGDVQSQINLMQSNYGWQESSKNLSYLKDATTFQTMYDYFAVQDALEAESVAEKSQQQAQVAYNNTLALHAQGMATDAQLEAAKAALDGANSGLANAKNDIDNAYTALNTLLGLDPHARPVLNTQVAYQKDDFFKAINQDAAVNRALANSPAVFQAQSNVSITNQTRYYNQVPDVGPLQYLQAQNAYNQAVQQVTQQTISAFLAIDNAEKGYAAAQKALTAAEMAYKNAQVNYRVGMATKQDLLTAQLNQEQAGIKCAQALHGIFDARGQLALLMGVGAILPANLS</sequence>
<dbReference type="PANTHER" id="PTHR30026:SF20">
    <property type="entry name" value="OUTER MEMBRANE PROTEIN TOLC"/>
    <property type="match status" value="1"/>
</dbReference>
<comment type="caution">
    <text evidence="8">The sequence shown here is derived from an EMBL/GenBank/DDBJ whole genome shotgun (WGS) entry which is preliminary data.</text>
</comment>
<feature type="chain" id="PRO_5038893606" description="Transporter" evidence="7">
    <location>
        <begin position="39"/>
        <end position="386"/>
    </location>
</feature>
<evidence type="ECO:0000256" key="4">
    <source>
        <dbReference type="ARBA" id="ARBA00023136"/>
    </source>
</evidence>
<dbReference type="Proteomes" id="UP000078532">
    <property type="component" value="Unassembled WGS sequence"/>
</dbReference>
<keyword evidence="2" id="KW-1134">Transmembrane beta strand</keyword>
<evidence type="ECO:0000256" key="3">
    <source>
        <dbReference type="ARBA" id="ARBA00022692"/>
    </source>
</evidence>
<evidence type="ECO:0000256" key="2">
    <source>
        <dbReference type="ARBA" id="ARBA00022452"/>
    </source>
</evidence>
<keyword evidence="7" id="KW-0732">Signal</keyword>
<protein>
    <recommendedName>
        <fullName evidence="10">Transporter</fullName>
    </recommendedName>
</protein>
<keyword evidence="3" id="KW-0812">Transmembrane</keyword>
<evidence type="ECO:0008006" key="10">
    <source>
        <dbReference type="Google" id="ProtNLM"/>
    </source>
</evidence>
<dbReference type="SUPFAM" id="SSF56954">
    <property type="entry name" value="Outer membrane efflux proteins (OEP)"/>
    <property type="match status" value="1"/>
</dbReference>
<reference evidence="8 9" key="1">
    <citation type="submission" date="2016-04" db="EMBL/GenBank/DDBJ databases">
        <authorList>
            <person name="Evans L.H."/>
            <person name="Alamgir A."/>
            <person name="Owens N."/>
            <person name="Weber N.D."/>
            <person name="Virtaneva K."/>
            <person name="Barbian K."/>
            <person name="Babar A."/>
            <person name="Rosenke K."/>
        </authorList>
    </citation>
    <scope>NUCLEOTIDE SEQUENCE [LARGE SCALE GENOMIC DNA]</scope>
    <source>
        <strain evidence="8 9">LMa1</strain>
    </source>
</reference>
<dbReference type="GO" id="GO:0009279">
    <property type="term" value="C:cell outer membrane"/>
    <property type="evidence" value="ECO:0007669"/>
    <property type="project" value="UniProtKB-SubCell"/>
</dbReference>
<dbReference type="PANTHER" id="PTHR30026">
    <property type="entry name" value="OUTER MEMBRANE PROTEIN TOLC"/>
    <property type="match status" value="1"/>
</dbReference>
<organism evidence="8 9">
    <name type="scientific">Desulfotomaculum copahuensis</name>
    <dbReference type="NCBI Taxonomy" id="1838280"/>
    <lineage>
        <taxon>Bacteria</taxon>
        <taxon>Bacillati</taxon>
        <taxon>Bacillota</taxon>
        <taxon>Clostridia</taxon>
        <taxon>Eubacteriales</taxon>
        <taxon>Desulfotomaculaceae</taxon>
        <taxon>Desulfotomaculum</taxon>
    </lineage>
</organism>
<keyword evidence="6" id="KW-0175">Coiled coil</keyword>
<evidence type="ECO:0000256" key="7">
    <source>
        <dbReference type="SAM" id="SignalP"/>
    </source>
</evidence>
<comment type="subcellular location">
    <subcellularLocation>
        <location evidence="1">Cell outer membrane</location>
    </subcellularLocation>
</comment>
<keyword evidence="9" id="KW-1185">Reference proteome</keyword>
<gene>
    <name evidence="8" type="ORF">A6M21_15250</name>
</gene>
<dbReference type="STRING" id="1838280.A6M21_15250"/>